<sequence length="294" mass="33114">MQQVDHRTPRRDPAPSRWAYRMHRLWLTPYVPRLLRVGLPLAVSALALLYVFMQPENRTALTDMIAEIRRTVAERPEFMVTEMTIENASEELTADIKEILPMDFPISSFDIDLVAMQKVVEQLDAVAHANLRVKPGGVLELAVTERLPSVVWRAPGLLELLDGQGRRVAALEERGRRSDLPLIAGIGADTEVPEALKLHAAAAPIADRLRGIVRVGERRWDIVLDRGQKIMLPEDEPVIALERVMALHEAQDLLERDLSVVDMRNPNRATLRMRPDAVANLHMIKGIELGDILQ</sequence>
<evidence type="ECO:0000256" key="1">
    <source>
        <dbReference type="ARBA" id="ARBA00022475"/>
    </source>
</evidence>
<evidence type="ECO:0000256" key="5">
    <source>
        <dbReference type="ARBA" id="ARBA00022989"/>
    </source>
</evidence>
<dbReference type="HAMAP" id="MF_00911">
    <property type="entry name" value="FtsQ_subfam"/>
    <property type="match status" value="1"/>
</dbReference>
<keyword evidence="10" id="KW-1185">Reference proteome</keyword>
<comment type="subcellular location">
    <subcellularLocation>
        <location evidence="7">Cell inner membrane</location>
        <topology evidence="7">Single-pass type II membrane protein</topology>
    </subcellularLocation>
    <text evidence="7">Localizes to the division septum.</text>
</comment>
<evidence type="ECO:0000313" key="9">
    <source>
        <dbReference type="EMBL" id="MFC3142967.1"/>
    </source>
</evidence>
<dbReference type="Proteomes" id="UP001595632">
    <property type="component" value="Unassembled WGS sequence"/>
</dbReference>
<keyword evidence="5 7" id="KW-1133">Transmembrane helix</keyword>
<dbReference type="PANTHER" id="PTHR35851:SF1">
    <property type="entry name" value="CELL DIVISION PROTEIN FTSQ"/>
    <property type="match status" value="1"/>
</dbReference>
<dbReference type="Gene3D" id="3.40.50.11690">
    <property type="entry name" value="Cell division protein FtsQ/DivIB"/>
    <property type="match status" value="1"/>
</dbReference>
<dbReference type="PANTHER" id="PTHR35851">
    <property type="entry name" value="CELL DIVISION PROTEIN FTSQ"/>
    <property type="match status" value="1"/>
</dbReference>
<keyword evidence="7" id="KW-0472">Membrane</keyword>
<dbReference type="InterPro" id="IPR005548">
    <property type="entry name" value="Cell_div_FtsQ/DivIB_C"/>
</dbReference>
<dbReference type="Pfam" id="PF03799">
    <property type="entry name" value="FtsQ_DivIB_C"/>
    <property type="match status" value="1"/>
</dbReference>
<feature type="transmembrane region" description="Helical" evidence="7">
    <location>
        <begin position="34"/>
        <end position="53"/>
    </location>
</feature>
<accession>A0ABV7GNM7</accession>
<dbReference type="InterPro" id="IPR026579">
    <property type="entry name" value="FtsQ"/>
</dbReference>
<organism evidence="9 10">
    <name type="scientific">Psychromarinibacter halotolerans</name>
    <dbReference type="NCBI Taxonomy" id="1775175"/>
    <lineage>
        <taxon>Bacteria</taxon>
        <taxon>Pseudomonadati</taxon>
        <taxon>Pseudomonadota</taxon>
        <taxon>Alphaproteobacteria</taxon>
        <taxon>Rhodobacterales</taxon>
        <taxon>Paracoccaceae</taxon>
        <taxon>Psychromarinibacter</taxon>
    </lineage>
</organism>
<evidence type="ECO:0000256" key="2">
    <source>
        <dbReference type="ARBA" id="ARBA00022519"/>
    </source>
</evidence>
<dbReference type="GO" id="GO:0051301">
    <property type="term" value="P:cell division"/>
    <property type="evidence" value="ECO:0007669"/>
    <property type="project" value="UniProtKB-KW"/>
</dbReference>
<evidence type="ECO:0000256" key="3">
    <source>
        <dbReference type="ARBA" id="ARBA00022618"/>
    </source>
</evidence>
<keyword evidence="4 7" id="KW-0812">Transmembrane</keyword>
<keyword evidence="1 7" id="KW-1003">Cell membrane</keyword>
<evidence type="ECO:0000313" key="10">
    <source>
        <dbReference type="Proteomes" id="UP001595632"/>
    </source>
</evidence>
<protein>
    <recommendedName>
        <fullName evidence="7">Cell division protein FtsQ</fullName>
    </recommendedName>
</protein>
<dbReference type="EMBL" id="JBHRTB010000010">
    <property type="protein sequence ID" value="MFC3142967.1"/>
    <property type="molecule type" value="Genomic_DNA"/>
</dbReference>
<keyword evidence="2 7" id="KW-0997">Cell inner membrane</keyword>
<comment type="similarity">
    <text evidence="7">Belongs to the FtsQ/DivIB family. FtsQ subfamily.</text>
</comment>
<proteinExistence type="inferred from homology"/>
<keyword evidence="3 7" id="KW-0132">Cell division</keyword>
<name>A0ABV7GNM7_9RHOB</name>
<evidence type="ECO:0000256" key="6">
    <source>
        <dbReference type="ARBA" id="ARBA00023306"/>
    </source>
</evidence>
<comment type="function">
    <text evidence="7">Essential cell division protein.</text>
</comment>
<feature type="domain" description="Cell division protein FtsQ/DivIB C-terminal" evidence="8">
    <location>
        <begin position="151"/>
        <end position="264"/>
    </location>
</feature>
<dbReference type="InterPro" id="IPR045335">
    <property type="entry name" value="FtsQ_C_sf"/>
</dbReference>
<evidence type="ECO:0000256" key="4">
    <source>
        <dbReference type="ARBA" id="ARBA00022692"/>
    </source>
</evidence>
<evidence type="ECO:0000259" key="8">
    <source>
        <dbReference type="Pfam" id="PF03799"/>
    </source>
</evidence>
<evidence type="ECO:0000256" key="7">
    <source>
        <dbReference type="HAMAP-Rule" id="MF_00911"/>
    </source>
</evidence>
<keyword evidence="6 7" id="KW-0131">Cell cycle</keyword>
<gene>
    <name evidence="7" type="primary">ftsQ</name>
    <name evidence="9" type="ORF">ACFOGP_09615</name>
</gene>
<reference evidence="10" key="1">
    <citation type="journal article" date="2019" name="Int. J. Syst. Evol. Microbiol.">
        <title>The Global Catalogue of Microorganisms (GCM) 10K type strain sequencing project: providing services to taxonomists for standard genome sequencing and annotation.</title>
        <authorList>
            <consortium name="The Broad Institute Genomics Platform"/>
            <consortium name="The Broad Institute Genome Sequencing Center for Infectious Disease"/>
            <person name="Wu L."/>
            <person name="Ma J."/>
        </authorList>
    </citation>
    <scope>NUCLEOTIDE SEQUENCE [LARGE SCALE GENOMIC DNA]</scope>
    <source>
        <strain evidence="10">KCTC 52366</strain>
    </source>
</reference>
<comment type="caution">
    <text evidence="9">The sequence shown here is derived from an EMBL/GenBank/DDBJ whole genome shotgun (WGS) entry which is preliminary data.</text>
</comment>
<dbReference type="RefSeq" id="WP_275632946.1">
    <property type="nucleotide sequence ID" value="NZ_JARGYD010000004.1"/>
</dbReference>